<dbReference type="RefSeq" id="WP_093476961.1">
    <property type="nucleotide sequence ID" value="NZ_FOUI01000012.1"/>
</dbReference>
<dbReference type="GO" id="GO:0006313">
    <property type="term" value="P:DNA transposition"/>
    <property type="evidence" value="ECO:0007669"/>
    <property type="project" value="InterPro"/>
</dbReference>
<evidence type="ECO:0000259" key="1">
    <source>
        <dbReference type="SMART" id="SM01321"/>
    </source>
</evidence>
<evidence type="ECO:0000313" key="3">
    <source>
        <dbReference type="Proteomes" id="UP000243629"/>
    </source>
</evidence>
<dbReference type="InterPro" id="IPR052715">
    <property type="entry name" value="RAYT_transposase"/>
</dbReference>
<organism evidence="2 3">
    <name type="scientific">Halopseudomonas yangmingensis</name>
    <dbReference type="NCBI Taxonomy" id="1720063"/>
    <lineage>
        <taxon>Bacteria</taxon>
        <taxon>Pseudomonadati</taxon>
        <taxon>Pseudomonadota</taxon>
        <taxon>Gammaproteobacteria</taxon>
        <taxon>Pseudomonadales</taxon>
        <taxon>Pseudomonadaceae</taxon>
        <taxon>Halopseudomonas</taxon>
    </lineage>
</organism>
<name>A0A1I4T0C3_9GAMM</name>
<keyword evidence="2" id="KW-0489">Methyltransferase</keyword>
<dbReference type="Proteomes" id="UP000243629">
    <property type="component" value="Unassembled WGS sequence"/>
</dbReference>
<keyword evidence="3" id="KW-1185">Reference proteome</keyword>
<reference evidence="3" key="1">
    <citation type="submission" date="2016-10" db="EMBL/GenBank/DDBJ databases">
        <authorList>
            <person name="Varghese N."/>
            <person name="Submissions S."/>
        </authorList>
    </citation>
    <scope>NUCLEOTIDE SEQUENCE [LARGE SCALE GENOMIC DNA]</scope>
    <source>
        <strain evidence="3">DSM 24213</strain>
    </source>
</reference>
<dbReference type="GO" id="GO:0008168">
    <property type="term" value="F:methyltransferase activity"/>
    <property type="evidence" value="ECO:0007669"/>
    <property type="project" value="UniProtKB-KW"/>
</dbReference>
<dbReference type="EMBL" id="FOUI01000012">
    <property type="protein sequence ID" value="SFM70101.1"/>
    <property type="molecule type" value="Genomic_DNA"/>
</dbReference>
<dbReference type="Gene3D" id="3.30.70.1290">
    <property type="entry name" value="Transposase IS200-like"/>
    <property type="match status" value="1"/>
</dbReference>
<dbReference type="InterPro" id="IPR002686">
    <property type="entry name" value="Transposase_17"/>
</dbReference>
<proteinExistence type="predicted"/>
<evidence type="ECO:0000313" key="2">
    <source>
        <dbReference type="EMBL" id="SFM70101.1"/>
    </source>
</evidence>
<dbReference type="GO" id="GO:0004803">
    <property type="term" value="F:transposase activity"/>
    <property type="evidence" value="ECO:0007669"/>
    <property type="project" value="InterPro"/>
</dbReference>
<dbReference type="AlphaFoldDB" id="A0A1I4T0C3"/>
<dbReference type="PANTHER" id="PTHR36966">
    <property type="entry name" value="REP-ASSOCIATED TYROSINE TRANSPOSASE"/>
    <property type="match status" value="1"/>
</dbReference>
<keyword evidence="2" id="KW-0808">Transferase</keyword>
<protein>
    <submittedName>
        <fullName evidence="2">Putative DNA methylase</fullName>
    </submittedName>
</protein>
<dbReference type="InterPro" id="IPR036515">
    <property type="entry name" value="Transposase_17_sf"/>
</dbReference>
<dbReference type="SUPFAM" id="SSF143422">
    <property type="entry name" value="Transposase IS200-like"/>
    <property type="match status" value="1"/>
</dbReference>
<sequence>METTGKDNWHSRGYLPHFDAPGALQHVCFRLGDSLPRQTLLRLGAQTDDLQRLQKIEQLLDVGHGSCLLARPRVAEIVQRLLLAGDGNEYLLLGWVIMPNHVHVLIEQWRDVALCKVVKGWKGRSSRLIRSAYPDDCIQPLWHRDYWDRFIRNQQHLQNVVHYIENNPVAAGLVTQATDWQWSSANQRVVGM</sequence>
<dbReference type="GO" id="GO:0032259">
    <property type="term" value="P:methylation"/>
    <property type="evidence" value="ECO:0007669"/>
    <property type="project" value="UniProtKB-KW"/>
</dbReference>
<dbReference type="PANTHER" id="PTHR36966:SF1">
    <property type="entry name" value="REP-ASSOCIATED TYROSINE TRANSPOSASE"/>
    <property type="match status" value="1"/>
</dbReference>
<gene>
    <name evidence="2" type="ORF">SAMN05216217_11244</name>
</gene>
<dbReference type="OrthoDB" id="9794403at2"/>
<dbReference type="Pfam" id="PF01797">
    <property type="entry name" value="Y1_Tnp"/>
    <property type="match status" value="1"/>
</dbReference>
<dbReference type="NCBIfam" id="NF047646">
    <property type="entry name" value="REP_Tyr_transpos"/>
    <property type="match status" value="1"/>
</dbReference>
<accession>A0A1I4T0C3</accession>
<dbReference type="SMART" id="SM01321">
    <property type="entry name" value="Y1_Tnp"/>
    <property type="match status" value="1"/>
</dbReference>
<dbReference type="GO" id="GO:0043565">
    <property type="term" value="F:sequence-specific DNA binding"/>
    <property type="evidence" value="ECO:0007669"/>
    <property type="project" value="TreeGrafter"/>
</dbReference>
<feature type="domain" description="Transposase IS200-like" evidence="1">
    <location>
        <begin position="20"/>
        <end position="167"/>
    </location>
</feature>